<organism evidence="1">
    <name type="scientific">Arundo donax</name>
    <name type="common">Giant reed</name>
    <name type="synonym">Donax arundinaceus</name>
    <dbReference type="NCBI Taxonomy" id="35708"/>
    <lineage>
        <taxon>Eukaryota</taxon>
        <taxon>Viridiplantae</taxon>
        <taxon>Streptophyta</taxon>
        <taxon>Embryophyta</taxon>
        <taxon>Tracheophyta</taxon>
        <taxon>Spermatophyta</taxon>
        <taxon>Magnoliopsida</taxon>
        <taxon>Liliopsida</taxon>
        <taxon>Poales</taxon>
        <taxon>Poaceae</taxon>
        <taxon>PACMAD clade</taxon>
        <taxon>Arundinoideae</taxon>
        <taxon>Arundineae</taxon>
        <taxon>Arundo</taxon>
    </lineage>
</organism>
<sequence>MGHRFCLPPDCNFHTPPQLSSRSRYQADVPVGDR</sequence>
<reference evidence="1" key="1">
    <citation type="submission" date="2014-09" db="EMBL/GenBank/DDBJ databases">
        <authorList>
            <person name="Magalhaes I.L.F."/>
            <person name="Oliveira U."/>
            <person name="Santos F.R."/>
            <person name="Vidigal T.H.D.A."/>
            <person name="Brescovit A.D."/>
            <person name="Santos A.J."/>
        </authorList>
    </citation>
    <scope>NUCLEOTIDE SEQUENCE</scope>
    <source>
        <tissue evidence="1">Shoot tissue taken approximately 20 cm above the soil surface</tissue>
    </source>
</reference>
<dbReference type="AlphaFoldDB" id="A0A0A9AU27"/>
<name>A0A0A9AU27_ARUDO</name>
<reference evidence="1" key="2">
    <citation type="journal article" date="2015" name="Data Brief">
        <title>Shoot transcriptome of the giant reed, Arundo donax.</title>
        <authorList>
            <person name="Barrero R.A."/>
            <person name="Guerrero F.D."/>
            <person name="Moolhuijzen P."/>
            <person name="Goolsby J.A."/>
            <person name="Tidwell J."/>
            <person name="Bellgard S.E."/>
            <person name="Bellgard M.I."/>
        </authorList>
    </citation>
    <scope>NUCLEOTIDE SEQUENCE</scope>
    <source>
        <tissue evidence="1">Shoot tissue taken approximately 20 cm above the soil surface</tissue>
    </source>
</reference>
<protein>
    <submittedName>
        <fullName evidence="1">Uncharacterized protein</fullName>
    </submittedName>
</protein>
<proteinExistence type="predicted"/>
<dbReference type="EMBL" id="GBRH01242651">
    <property type="protein sequence ID" value="JAD55244.1"/>
    <property type="molecule type" value="Transcribed_RNA"/>
</dbReference>
<accession>A0A0A9AU27</accession>
<evidence type="ECO:0000313" key="1">
    <source>
        <dbReference type="EMBL" id="JAD55244.1"/>
    </source>
</evidence>